<dbReference type="HOGENOM" id="CLU_190409_1_0_2"/>
<dbReference type="AlphaFoldDB" id="A0A0A7GEL5"/>
<proteinExistence type="predicted"/>
<dbReference type="EMBL" id="CP009552">
    <property type="protein sequence ID" value="AIY89396.1"/>
    <property type="molecule type" value="Genomic_DNA"/>
</dbReference>
<evidence type="ECO:0000313" key="2">
    <source>
        <dbReference type="Proteomes" id="UP000030624"/>
    </source>
</evidence>
<gene>
    <name evidence="1" type="ORF">GACE_0339</name>
</gene>
<dbReference type="Proteomes" id="UP000030624">
    <property type="component" value="Chromosome"/>
</dbReference>
<dbReference type="KEGG" id="gac:GACE_0339"/>
<dbReference type="STRING" id="565033.GACE_0339"/>
<sequence length="63" mass="7484">MGEMTIKVSVPDHAEKAFKKAVEETAKFFNKRDRFFELMNELRGALKVDKSWEELKTELYERS</sequence>
<accession>A0A0A7GEL5</accession>
<reference evidence="1 2" key="1">
    <citation type="journal article" date="2015" name="Appl. Environ. Microbiol.">
        <title>The Geoglobus acetivorans genome: Fe(III) reduction, acetate utilization, autotrophic growth, and degradation of aromatic compounds in a hyperthermophilic archaeon.</title>
        <authorList>
            <person name="Mardanov A.V."/>
            <person name="Slododkina G.B."/>
            <person name="Slobodkin A.I."/>
            <person name="Beletsky A.V."/>
            <person name="Gavrilov S.N."/>
            <person name="Kublanov I.V."/>
            <person name="Bonch-Osmolovskaya E.A."/>
            <person name="Skryabin K.G."/>
            <person name="Ravin N.V."/>
        </authorList>
    </citation>
    <scope>NUCLEOTIDE SEQUENCE [LARGE SCALE GENOMIC DNA]</scope>
    <source>
        <strain evidence="1 2">SBH6</strain>
    </source>
</reference>
<protein>
    <submittedName>
        <fullName evidence="1">Uncharacterized protein</fullName>
    </submittedName>
</protein>
<dbReference type="eggNOG" id="arCOG06140">
    <property type="taxonomic scope" value="Archaea"/>
</dbReference>
<name>A0A0A7GEL5_GEOAI</name>
<organism evidence="1 2">
    <name type="scientific">Geoglobus acetivorans</name>
    <dbReference type="NCBI Taxonomy" id="565033"/>
    <lineage>
        <taxon>Archaea</taxon>
        <taxon>Methanobacteriati</taxon>
        <taxon>Methanobacteriota</taxon>
        <taxon>Archaeoglobi</taxon>
        <taxon>Archaeoglobales</taxon>
        <taxon>Archaeoglobaceae</taxon>
        <taxon>Geoglobus</taxon>
    </lineage>
</organism>
<evidence type="ECO:0000313" key="1">
    <source>
        <dbReference type="EMBL" id="AIY89396.1"/>
    </source>
</evidence>